<proteinExistence type="predicted"/>
<dbReference type="Pfam" id="PF02597">
    <property type="entry name" value="ThiS"/>
    <property type="match status" value="1"/>
</dbReference>
<dbReference type="EMBL" id="JAUCDY010000001">
    <property type="protein sequence ID" value="MDM7856715.1"/>
    <property type="molecule type" value="Genomic_DNA"/>
</dbReference>
<evidence type="ECO:0000313" key="2">
    <source>
        <dbReference type="Proteomes" id="UP001241056"/>
    </source>
</evidence>
<accession>A0ABT7SKJ8</accession>
<reference evidence="1 2" key="1">
    <citation type="submission" date="2023-06" db="EMBL/GenBank/DDBJ databases">
        <title>Thiopseudomonas sp. CY1220 draft genome sequence.</title>
        <authorList>
            <person name="Zhao G."/>
            <person name="An M."/>
        </authorList>
    </citation>
    <scope>NUCLEOTIDE SEQUENCE [LARGE SCALE GENOMIC DNA]</scope>
    <source>
        <strain evidence="1 2">CY1220</strain>
    </source>
</reference>
<dbReference type="SUPFAM" id="SSF54285">
    <property type="entry name" value="MoaD/ThiS"/>
    <property type="match status" value="1"/>
</dbReference>
<protein>
    <submittedName>
        <fullName evidence="1">Sulfur carrier protein ThiS</fullName>
    </submittedName>
</protein>
<dbReference type="Proteomes" id="UP001241056">
    <property type="component" value="Unassembled WGS sequence"/>
</dbReference>
<dbReference type="InterPro" id="IPR016155">
    <property type="entry name" value="Mopterin_synth/thiamin_S_b"/>
</dbReference>
<dbReference type="InterPro" id="IPR003749">
    <property type="entry name" value="ThiS/MoaD-like"/>
</dbReference>
<dbReference type="NCBIfam" id="TIGR01683">
    <property type="entry name" value="thiS"/>
    <property type="match status" value="1"/>
</dbReference>
<dbReference type="PANTHER" id="PTHR34472:SF1">
    <property type="entry name" value="SULFUR CARRIER PROTEIN THIS"/>
    <property type="match status" value="1"/>
</dbReference>
<sequence length="66" mass="7213">MHIQLNGKAYPLPQQLTLAQLLEQLELTGKRLAVEVNLAIVPRSQHEQHVLQAGDKVEIVHAIGGG</sequence>
<comment type="caution">
    <text evidence="1">The sequence shown here is derived from an EMBL/GenBank/DDBJ whole genome shotgun (WGS) entry which is preliminary data.</text>
</comment>
<dbReference type="InterPro" id="IPR012675">
    <property type="entry name" value="Beta-grasp_dom_sf"/>
</dbReference>
<evidence type="ECO:0000313" key="1">
    <source>
        <dbReference type="EMBL" id="MDM7856715.1"/>
    </source>
</evidence>
<dbReference type="CDD" id="cd00565">
    <property type="entry name" value="Ubl_ThiS"/>
    <property type="match status" value="1"/>
</dbReference>
<dbReference type="InterPro" id="IPR010035">
    <property type="entry name" value="Thi_S"/>
</dbReference>
<dbReference type="RefSeq" id="WP_289409279.1">
    <property type="nucleotide sequence ID" value="NZ_JAUCDY010000001.1"/>
</dbReference>
<name>A0ABT7SKJ8_9GAMM</name>
<keyword evidence="2" id="KW-1185">Reference proteome</keyword>
<organism evidence="1 2">
    <name type="scientific">Thiopseudomonas acetoxidans</name>
    <dbReference type="NCBI Taxonomy" id="3041622"/>
    <lineage>
        <taxon>Bacteria</taxon>
        <taxon>Pseudomonadati</taxon>
        <taxon>Pseudomonadota</taxon>
        <taxon>Gammaproteobacteria</taxon>
        <taxon>Pseudomonadales</taxon>
        <taxon>Pseudomonadaceae</taxon>
        <taxon>Thiopseudomonas</taxon>
    </lineage>
</organism>
<dbReference type="PANTHER" id="PTHR34472">
    <property type="entry name" value="SULFUR CARRIER PROTEIN THIS"/>
    <property type="match status" value="1"/>
</dbReference>
<gene>
    <name evidence="1" type="primary">thiS</name>
    <name evidence="1" type="ORF">QEZ41_00220</name>
</gene>
<dbReference type="Gene3D" id="3.10.20.30">
    <property type="match status" value="1"/>
</dbReference>